<dbReference type="AlphaFoldDB" id="A0AAJ5UT69"/>
<dbReference type="Proteomes" id="UP001219585">
    <property type="component" value="Chromosome"/>
</dbReference>
<dbReference type="RefSeq" id="WP_274793177.1">
    <property type="nucleotide sequence ID" value="NZ_CP113527.1"/>
</dbReference>
<accession>A0AAJ5UT69</accession>
<evidence type="ECO:0000313" key="1">
    <source>
        <dbReference type="EMBL" id="WDV04945.1"/>
    </source>
</evidence>
<dbReference type="Gene3D" id="2.60.120.10">
    <property type="entry name" value="Jelly Rolls"/>
    <property type="match status" value="1"/>
</dbReference>
<reference evidence="1" key="1">
    <citation type="submission" date="2022-11" db="EMBL/GenBank/DDBJ databases">
        <title>Lysinibacillus irui.</title>
        <authorList>
            <person name="Akintayo S.O."/>
        </authorList>
    </citation>
    <scope>NUCLEOTIDE SEQUENCE</scope>
    <source>
        <strain evidence="1">IRB4-01</strain>
    </source>
</reference>
<dbReference type="KEGG" id="liu:OU989_11485"/>
<name>A0AAJ5UT69_9BACI</name>
<evidence type="ECO:0008006" key="3">
    <source>
        <dbReference type="Google" id="ProtNLM"/>
    </source>
</evidence>
<dbReference type="EMBL" id="CP113527">
    <property type="protein sequence ID" value="WDV04945.1"/>
    <property type="molecule type" value="Genomic_DNA"/>
</dbReference>
<dbReference type="InterPro" id="IPR011051">
    <property type="entry name" value="RmlC_Cupin_sf"/>
</dbReference>
<organism evidence="1 2">
    <name type="scientific">Lysinibacillus irui</name>
    <dbReference type="NCBI Taxonomy" id="2998077"/>
    <lineage>
        <taxon>Bacteria</taxon>
        <taxon>Bacillati</taxon>
        <taxon>Bacillota</taxon>
        <taxon>Bacilli</taxon>
        <taxon>Bacillales</taxon>
        <taxon>Bacillaceae</taxon>
        <taxon>Lysinibacillus</taxon>
    </lineage>
</organism>
<proteinExistence type="predicted"/>
<evidence type="ECO:0000313" key="2">
    <source>
        <dbReference type="Proteomes" id="UP001219585"/>
    </source>
</evidence>
<protein>
    <recommendedName>
        <fullName evidence="3">Cupin</fullName>
    </recommendedName>
</protein>
<gene>
    <name evidence="1" type="ORF">OU989_11485</name>
</gene>
<dbReference type="SUPFAM" id="SSF51182">
    <property type="entry name" value="RmlC-like cupins"/>
    <property type="match status" value="2"/>
</dbReference>
<dbReference type="InterPro" id="IPR014710">
    <property type="entry name" value="RmlC-like_jellyroll"/>
</dbReference>
<sequence>MGKPDIDVLIKPEHEFVNYKTFETVASKTVEGSSQRIIAKIPGTEVATRILELGAGVDTSPDGVQVHDFWEELYIMEGSLIDLRLNKEFSAGMVACRPPGMEHGPWKSPNGCKIFEVRYYANQEKEEHEFVDYKTFEAIPSKTVEGSAQRIIAQIPGTEVATRILELGAGADTSPDGVQVHDFWEELYIIEGSLIDLRLNEEFSAGMVACRPPGMEHGPWKSPNGCKIFEVRYYSNKE</sequence>